<keyword evidence="1" id="KW-0805">Transcription regulation</keyword>
<name>A0A1D7TI36_9BACT</name>
<evidence type="ECO:0000256" key="2">
    <source>
        <dbReference type="ARBA" id="ARBA00023125"/>
    </source>
</evidence>
<dbReference type="PROSITE" id="PS51063">
    <property type="entry name" value="HTH_CRP_2"/>
    <property type="match status" value="1"/>
</dbReference>
<reference evidence="7" key="1">
    <citation type="submission" date="2016-08" db="EMBL/GenBank/DDBJ databases">
        <title>Complete genome sequence of the organohalide-respiring Epsilonproteobacterium Sulfurospirillum halorespirans.</title>
        <authorList>
            <person name="Goris T."/>
            <person name="Zimmermann J."/>
            <person name="Schenz B."/>
            <person name="Lemos M."/>
            <person name="Hackermueller J."/>
            <person name="Diekert G."/>
        </authorList>
    </citation>
    <scope>NUCLEOTIDE SEQUENCE [LARGE SCALE GENOMIC DNA]</scope>
    <source>
        <strain>DSM 13726</strain>
        <strain evidence="7">PCE-M2</strain>
    </source>
</reference>
<proteinExistence type="predicted"/>
<accession>A0A1D7TI36</accession>
<dbReference type="PANTHER" id="PTHR24567:SF26">
    <property type="entry name" value="REGULATORY PROTEIN YEIL"/>
    <property type="match status" value="1"/>
</dbReference>
<dbReference type="KEGG" id="shal:SHALO_0904"/>
<dbReference type="InterPro" id="IPR050397">
    <property type="entry name" value="Env_Response_Regulators"/>
</dbReference>
<dbReference type="CDD" id="cd00038">
    <property type="entry name" value="CAP_ED"/>
    <property type="match status" value="1"/>
</dbReference>
<dbReference type="GO" id="GO:0003700">
    <property type="term" value="F:DNA-binding transcription factor activity"/>
    <property type="evidence" value="ECO:0007669"/>
    <property type="project" value="TreeGrafter"/>
</dbReference>
<dbReference type="Gene3D" id="1.10.10.10">
    <property type="entry name" value="Winged helix-like DNA-binding domain superfamily/Winged helix DNA-binding domain"/>
    <property type="match status" value="1"/>
</dbReference>
<dbReference type="SMART" id="SM00100">
    <property type="entry name" value="cNMP"/>
    <property type="match status" value="1"/>
</dbReference>
<dbReference type="Pfam" id="PF13545">
    <property type="entry name" value="HTH_Crp_2"/>
    <property type="match status" value="1"/>
</dbReference>
<dbReference type="Proteomes" id="UP000094609">
    <property type="component" value="Chromosome"/>
</dbReference>
<dbReference type="PATRIC" id="fig|1193502.14.peg.910"/>
<evidence type="ECO:0000313" key="6">
    <source>
        <dbReference type="EMBL" id="AOO64685.1"/>
    </source>
</evidence>
<dbReference type="GO" id="GO:0003677">
    <property type="term" value="F:DNA binding"/>
    <property type="evidence" value="ECO:0007669"/>
    <property type="project" value="UniProtKB-KW"/>
</dbReference>
<gene>
    <name evidence="6" type="ORF">SHALO_0904</name>
</gene>
<dbReference type="InterPro" id="IPR000595">
    <property type="entry name" value="cNMP-bd_dom"/>
</dbReference>
<evidence type="ECO:0000256" key="3">
    <source>
        <dbReference type="ARBA" id="ARBA00023163"/>
    </source>
</evidence>
<dbReference type="PROSITE" id="PS50042">
    <property type="entry name" value="CNMP_BINDING_3"/>
    <property type="match status" value="1"/>
</dbReference>
<dbReference type="AlphaFoldDB" id="A0A1D7TI36"/>
<dbReference type="GO" id="GO:0005829">
    <property type="term" value="C:cytosol"/>
    <property type="evidence" value="ECO:0007669"/>
    <property type="project" value="TreeGrafter"/>
</dbReference>
<evidence type="ECO:0000259" key="5">
    <source>
        <dbReference type="PROSITE" id="PS51063"/>
    </source>
</evidence>
<evidence type="ECO:0000313" key="7">
    <source>
        <dbReference type="Proteomes" id="UP000094609"/>
    </source>
</evidence>
<keyword evidence="7" id="KW-1185">Reference proteome</keyword>
<dbReference type="InterPro" id="IPR036388">
    <property type="entry name" value="WH-like_DNA-bd_sf"/>
</dbReference>
<protein>
    <submittedName>
        <fullName evidence="6">Transcriptional regulator</fullName>
    </submittedName>
</protein>
<sequence>MDRIRNVSCFSKLNDAQLEKLKKISVIKKFSAKEILFYEGDAPIYLYVLLQGTLKVYKTNHKGQQIFLHQFYPGGLVAELANFENIPYPATAEFMSESEVLRIDYKALEHDFFKNPDISFEIIKSLIAKHKILIDVIQKEVILTADAKVAKFILENGELFKTLKNTQVASILNLTPETLSRTLSKFKSSGFIELDEKHHIRILDTQKLEEVL</sequence>
<organism evidence="6 7">
    <name type="scientific">Sulfurospirillum halorespirans DSM 13726</name>
    <dbReference type="NCBI Taxonomy" id="1193502"/>
    <lineage>
        <taxon>Bacteria</taxon>
        <taxon>Pseudomonadati</taxon>
        <taxon>Campylobacterota</taxon>
        <taxon>Epsilonproteobacteria</taxon>
        <taxon>Campylobacterales</taxon>
        <taxon>Sulfurospirillaceae</taxon>
        <taxon>Sulfurospirillum</taxon>
    </lineage>
</organism>
<keyword evidence="3" id="KW-0804">Transcription</keyword>
<dbReference type="Pfam" id="PF00027">
    <property type="entry name" value="cNMP_binding"/>
    <property type="match status" value="1"/>
</dbReference>
<dbReference type="EMBL" id="CP017111">
    <property type="protein sequence ID" value="AOO64685.1"/>
    <property type="molecule type" value="Genomic_DNA"/>
</dbReference>
<dbReference type="RefSeq" id="WP_069477548.1">
    <property type="nucleotide sequence ID" value="NZ_CP017111.1"/>
</dbReference>
<feature type="domain" description="Cyclic nucleotide-binding" evidence="4">
    <location>
        <begin position="9"/>
        <end position="129"/>
    </location>
</feature>
<evidence type="ECO:0000256" key="1">
    <source>
        <dbReference type="ARBA" id="ARBA00023015"/>
    </source>
</evidence>
<dbReference type="Gene3D" id="2.60.120.10">
    <property type="entry name" value="Jelly Rolls"/>
    <property type="match status" value="1"/>
</dbReference>
<dbReference type="SUPFAM" id="SSF51206">
    <property type="entry name" value="cAMP-binding domain-like"/>
    <property type="match status" value="1"/>
</dbReference>
<dbReference type="STRING" id="1193502.SHALO_0904"/>
<dbReference type="InterPro" id="IPR014710">
    <property type="entry name" value="RmlC-like_jellyroll"/>
</dbReference>
<dbReference type="PANTHER" id="PTHR24567">
    <property type="entry name" value="CRP FAMILY TRANSCRIPTIONAL REGULATORY PROTEIN"/>
    <property type="match status" value="1"/>
</dbReference>
<keyword evidence="2" id="KW-0238">DNA-binding</keyword>
<evidence type="ECO:0000259" key="4">
    <source>
        <dbReference type="PROSITE" id="PS50042"/>
    </source>
</evidence>
<dbReference type="InterPro" id="IPR036390">
    <property type="entry name" value="WH_DNA-bd_sf"/>
</dbReference>
<dbReference type="SMART" id="SM00419">
    <property type="entry name" value="HTH_CRP"/>
    <property type="match status" value="1"/>
</dbReference>
<feature type="domain" description="HTH crp-type" evidence="5">
    <location>
        <begin position="143"/>
        <end position="206"/>
    </location>
</feature>
<dbReference type="SUPFAM" id="SSF46785">
    <property type="entry name" value="Winged helix' DNA-binding domain"/>
    <property type="match status" value="1"/>
</dbReference>
<dbReference type="InterPro" id="IPR012318">
    <property type="entry name" value="HTH_CRP"/>
</dbReference>
<dbReference type="InterPro" id="IPR018490">
    <property type="entry name" value="cNMP-bd_dom_sf"/>
</dbReference>